<reference evidence="1" key="1">
    <citation type="submission" date="2022-12" db="EMBL/GenBank/DDBJ databases">
        <title>Reference genome sequencing for broad-spectrum identification of bacterial and archaeal isolates by mass spectrometry.</title>
        <authorList>
            <person name="Sekiguchi Y."/>
            <person name="Tourlousse D.M."/>
        </authorList>
    </citation>
    <scope>NUCLEOTIDE SEQUENCE</scope>
    <source>
        <strain evidence="1">ASRB1</strain>
    </source>
</reference>
<sequence>MMTPEQESLYQYTLSHFSEIARKNRFPDNGAIDHDSSHCLICHPELVPEHPFAVYLEVITQSIKARRPRLDQELVEVINQDLELFGSSVRVTKETLLSGSPQSLQCWTNWARDAVATGLSLLSIHSPTSRDFDLDDEKISKEFGKLIQDKIEEIMKHQRNNVSPA</sequence>
<accession>A0A9W6FWR9</accession>
<evidence type="ECO:0000313" key="2">
    <source>
        <dbReference type="Proteomes" id="UP001144372"/>
    </source>
</evidence>
<keyword evidence="2" id="KW-1185">Reference proteome</keyword>
<comment type="caution">
    <text evidence="1">The sequence shown here is derived from an EMBL/GenBank/DDBJ whole genome shotgun (WGS) entry which is preliminary data.</text>
</comment>
<dbReference type="AlphaFoldDB" id="A0A9W6FWR9"/>
<proteinExistence type="predicted"/>
<dbReference type="EMBL" id="BSDR01000001">
    <property type="protein sequence ID" value="GLI36264.1"/>
    <property type="molecule type" value="Genomic_DNA"/>
</dbReference>
<organism evidence="1 2">
    <name type="scientific">Desulforhabdus amnigena</name>
    <dbReference type="NCBI Taxonomy" id="40218"/>
    <lineage>
        <taxon>Bacteria</taxon>
        <taxon>Pseudomonadati</taxon>
        <taxon>Thermodesulfobacteriota</taxon>
        <taxon>Syntrophobacteria</taxon>
        <taxon>Syntrophobacterales</taxon>
        <taxon>Syntrophobacteraceae</taxon>
        <taxon>Desulforhabdus</taxon>
    </lineage>
</organism>
<name>A0A9W6FWR9_9BACT</name>
<dbReference type="Proteomes" id="UP001144372">
    <property type="component" value="Unassembled WGS sequence"/>
</dbReference>
<evidence type="ECO:0000313" key="1">
    <source>
        <dbReference type="EMBL" id="GLI36264.1"/>
    </source>
</evidence>
<protein>
    <submittedName>
        <fullName evidence="1">Uncharacterized protein</fullName>
    </submittedName>
</protein>
<dbReference type="RefSeq" id="WP_281796543.1">
    <property type="nucleotide sequence ID" value="NZ_BSDR01000001.1"/>
</dbReference>
<gene>
    <name evidence="1" type="ORF">DAMNIGENAA_36970</name>
</gene>